<feature type="domain" description="Aminomethyltransferase C-terminal" evidence="2">
    <location>
        <begin position="41"/>
        <end position="99"/>
    </location>
</feature>
<evidence type="ECO:0000256" key="1">
    <source>
        <dbReference type="SAM" id="MobiDB-lite"/>
    </source>
</evidence>
<protein>
    <recommendedName>
        <fullName evidence="2">Aminomethyltransferase C-terminal domain-containing protein</fullName>
    </recommendedName>
</protein>
<dbReference type="Pfam" id="PF08669">
    <property type="entry name" value="GCV_T_C"/>
    <property type="match status" value="1"/>
</dbReference>
<reference evidence="3" key="1">
    <citation type="submission" date="2021-04" db="EMBL/GenBank/DDBJ databases">
        <title>Dactylosporangium aurantiacum NRRL B-8018 full assembly.</title>
        <authorList>
            <person name="Hartkoorn R.C."/>
            <person name="Beaudoing E."/>
            <person name="Hot D."/>
        </authorList>
    </citation>
    <scope>NUCLEOTIDE SEQUENCE</scope>
    <source>
        <strain evidence="3">NRRL B-8018</strain>
    </source>
</reference>
<evidence type="ECO:0000259" key="2">
    <source>
        <dbReference type="Pfam" id="PF08669"/>
    </source>
</evidence>
<evidence type="ECO:0000313" key="3">
    <source>
        <dbReference type="EMBL" id="UWZ52647.1"/>
    </source>
</evidence>
<feature type="compositionally biased region" description="Low complexity" evidence="1">
    <location>
        <begin position="28"/>
        <end position="56"/>
    </location>
</feature>
<organism evidence="3 4">
    <name type="scientific">Dactylosporangium aurantiacum</name>
    <dbReference type="NCBI Taxonomy" id="35754"/>
    <lineage>
        <taxon>Bacteria</taxon>
        <taxon>Bacillati</taxon>
        <taxon>Actinomycetota</taxon>
        <taxon>Actinomycetes</taxon>
        <taxon>Micromonosporales</taxon>
        <taxon>Micromonosporaceae</taxon>
        <taxon>Dactylosporangium</taxon>
    </lineage>
</organism>
<evidence type="ECO:0000313" key="4">
    <source>
        <dbReference type="Proteomes" id="UP001058003"/>
    </source>
</evidence>
<gene>
    <name evidence="3" type="ORF">Daura_39405</name>
</gene>
<keyword evidence="4" id="KW-1185">Reference proteome</keyword>
<dbReference type="EMBL" id="CP073767">
    <property type="protein sequence ID" value="UWZ52647.1"/>
    <property type="molecule type" value="Genomic_DNA"/>
</dbReference>
<dbReference type="SUPFAM" id="SSF101790">
    <property type="entry name" value="Aminomethyltransferase beta-barrel domain"/>
    <property type="match status" value="1"/>
</dbReference>
<accession>A0A9Q9MKA5</accession>
<proteinExistence type="predicted"/>
<dbReference type="KEGG" id="daur:Daura_39405"/>
<feature type="region of interest" description="Disordered" evidence="1">
    <location>
        <begin position="1"/>
        <end position="104"/>
    </location>
</feature>
<dbReference type="Proteomes" id="UP001058003">
    <property type="component" value="Chromosome"/>
</dbReference>
<feature type="compositionally biased region" description="Basic and acidic residues" evidence="1">
    <location>
        <begin position="1"/>
        <end position="11"/>
    </location>
</feature>
<dbReference type="InterPro" id="IPR013977">
    <property type="entry name" value="GcvT_C"/>
</dbReference>
<dbReference type="InterPro" id="IPR029043">
    <property type="entry name" value="GcvT/YgfZ_C"/>
</dbReference>
<dbReference type="RefSeq" id="WP_052386765.1">
    <property type="nucleotide sequence ID" value="NZ_CP073767.1"/>
</dbReference>
<dbReference type="AlphaFoldDB" id="A0A9Q9MKA5"/>
<name>A0A9Q9MKA5_9ACTN</name>
<dbReference type="Gene3D" id="2.40.30.110">
    <property type="entry name" value="Aminomethyltransferase beta-barrel domains"/>
    <property type="match status" value="1"/>
</dbReference>
<sequence>MTPLSDVHREPGATFTDLAGRRMPPSPARCAAPPARSASPTGAAAGAVTSGAPSPALGHPAATASVPTCRSTPGPPLTVQARGTGTRRSPDATDVAPPFHSRQR</sequence>